<proteinExistence type="predicted"/>
<keyword evidence="3" id="KW-1185">Reference proteome</keyword>
<organism evidence="2 3">
    <name type="scientific">Cytospora schulzeri</name>
    <dbReference type="NCBI Taxonomy" id="448051"/>
    <lineage>
        <taxon>Eukaryota</taxon>
        <taxon>Fungi</taxon>
        <taxon>Dikarya</taxon>
        <taxon>Ascomycota</taxon>
        <taxon>Pezizomycotina</taxon>
        <taxon>Sordariomycetes</taxon>
        <taxon>Sordariomycetidae</taxon>
        <taxon>Diaporthales</taxon>
        <taxon>Cytosporaceae</taxon>
        <taxon>Cytospora</taxon>
    </lineage>
</organism>
<reference evidence="2 3" key="1">
    <citation type="submission" date="2015-09" db="EMBL/GenBank/DDBJ databases">
        <title>Host preference determinants of Valsa canker pathogens revealed by comparative genomics.</title>
        <authorList>
            <person name="Yin Z."/>
            <person name="Huang L."/>
        </authorList>
    </citation>
    <scope>NUCLEOTIDE SEQUENCE [LARGE SCALE GENOMIC DNA]</scope>
    <source>
        <strain evidence="2 3">03-1</strain>
    </source>
</reference>
<evidence type="ECO:0000313" key="3">
    <source>
        <dbReference type="Proteomes" id="UP000283895"/>
    </source>
</evidence>
<feature type="compositionally biased region" description="Basic and acidic residues" evidence="1">
    <location>
        <begin position="517"/>
        <end position="527"/>
    </location>
</feature>
<feature type="compositionally biased region" description="Basic and acidic residues" evidence="1">
    <location>
        <begin position="628"/>
        <end position="646"/>
    </location>
</feature>
<feature type="compositionally biased region" description="Basic and acidic residues" evidence="1">
    <location>
        <begin position="730"/>
        <end position="741"/>
    </location>
</feature>
<dbReference type="OrthoDB" id="5151921at2759"/>
<name>A0A423X360_9PEZI</name>
<feature type="compositionally biased region" description="Polar residues" evidence="1">
    <location>
        <begin position="794"/>
        <end position="804"/>
    </location>
</feature>
<feature type="compositionally biased region" description="Polar residues" evidence="1">
    <location>
        <begin position="308"/>
        <end position="340"/>
    </location>
</feature>
<feature type="compositionally biased region" description="Basic and acidic residues" evidence="1">
    <location>
        <begin position="543"/>
        <end position="553"/>
    </location>
</feature>
<feature type="compositionally biased region" description="Polar residues" evidence="1">
    <location>
        <begin position="202"/>
        <end position="225"/>
    </location>
</feature>
<gene>
    <name evidence="2" type="ORF">VMCG_01739</name>
</gene>
<feature type="compositionally biased region" description="Polar residues" evidence="1">
    <location>
        <begin position="506"/>
        <end position="516"/>
    </location>
</feature>
<dbReference type="STRING" id="356882.A0A423X360"/>
<feature type="compositionally biased region" description="Low complexity" evidence="1">
    <location>
        <begin position="613"/>
        <end position="627"/>
    </location>
</feature>
<evidence type="ECO:0000256" key="1">
    <source>
        <dbReference type="SAM" id="MobiDB-lite"/>
    </source>
</evidence>
<accession>A0A423X360</accession>
<feature type="compositionally biased region" description="Basic and acidic residues" evidence="1">
    <location>
        <begin position="410"/>
        <end position="425"/>
    </location>
</feature>
<dbReference type="EMBL" id="LKEA01000003">
    <property type="protein sequence ID" value="ROW10279.1"/>
    <property type="molecule type" value="Genomic_DNA"/>
</dbReference>
<sequence length="919" mass="99223">MMDARSPSFRKWHVDASLRILRFVAESATERAYSAGEAAGCAAEKCDRAARIAYPYATSDTDVADTTNRGANRTNRANCWRNNNIIVPAPEEQHGESRETRLWGFIRTSASDELETRIACRREKERRSSSDSARRPSLDSIGRNDGESEPATNPPRRPSFGMNDNGDGSRGLRPLEPVAERKSEYGFDGVVVNPGGPPPPEASNNVEADTARGTQPGSEPTISSQPQPPTLQHPQARKELAPGADPVKRYSTSPTLPMLSRLSGFGGDFLGLISDSSKGPNPPADSTPEQPQTSSIMAGSVNDPAARNSPSPSTDSAHPTPQPGTSEQASTVGPSTSEPAQTFPIRPSLPGGWVTETVTPAEMATPGSEEAKYGSDLSVKASDVPPTNEHPVDVHMHPAPLRTPSPGDTNARHAGDESQHDKSSRESPANVPSFRKSPSPQPDTERSASQEALGGATLAKDNHDKHEQQPTHDVDALGIAPLQPRKGSAPESTLEDLRPPIMRVETYSTMDNSSPLKESDFLRDEIMRSLSPARPAGDGFQDMPRDENADRESAYLSDVYGDYWSGDDNKPESTTNNEQRGRDTGEPESTPTIREEPGPESTLPAPSWDHEAPTTAAEPTAAPAVEPETAKPDLNRDRFSWEKGTENNDSDLSSPTKTSLPQSLEELTSAISAGPPDLALPTLNFEESNSRVVSAISTAPPGHRYSRAESPSPISNTGDRDGPRSATGEQENKFFHPEDKVLLQSPMSPMSPMEPIGGIMDNIDPPPQETQRPFTPTEATPEGVPLPRSPSPTKPRSQPAYNSMTLKQIQQLPTSGDRVLKMQETREHFAELDSGLSEWLAEMCTHSQHENAMPTYNYALSGADAELWDAQRGRDEYTVADGTAGTKGKELFHSAGKLSKGLLSKGKNKLRERAESKKA</sequence>
<feature type="compositionally biased region" description="Basic and acidic residues" evidence="1">
    <location>
        <begin position="117"/>
        <end position="146"/>
    </location>
</feature>
<comment type="caution">
    <text evidence="2">The sequence shown here is derived from an EMBL/GenBank/DDBJ whole genome shotgun (WGS) entry which is preliminary data.</text>
</comment>
<feature type="compositionally biased region" description="Polar residues" evidence="1">
    <location>
        <begin position="287"/>
        <end position="297"/>
    </location>
</feature>
<feature type="compositionally biased region" description="Basic and acidic residues" evidence="1">
    <location>
        <begin position="460"/>
        <end position="475"/>
    </location>
</feature>
<dbReference type="AlphaFoldDB" id="A0A423X360"/>
<dbReference type="Proteomes" id="UP000283895">
    <property type="component" value="Unassembled WGS sequence"/>
</dbReference>
<feature type="compositionally biased region" description="Polar residues" evidence="1">
    <location>
        <begin position="650"/>
        <end position="671"/>
    </location>
</feature>
<protein>
    <submittedName>
        <fullName evidence="2">Uncharacterized protein</fullName>
    </submittedName>
</protein>
<feature type="compositionally biased region" description="Polar residues" evidence="1">
    <location>
        <begin position="769"/>
        <end position="778"/>
    </location>
</feature>
<feature type="region of interest" description="Disordered" evidence="1">
    <location>
        <begin position="117"/>
        <end position="804"/>
    </location>
</feature>
<feature type="compositionally biased region" description="Polar residues" evidence="1">
    <location>
        <begin position="685"/>
        <end position="697"/>
    </location>
</feature>
<evidence type="ECO:0000313" key="2">
    <source>
        <dbReference type="EMBL" id="ROW10279.1"/>
    </source>
</evidence>